<dbReference type="Gene3D" id="1.10.10.60">
    <property type="entry name" value="Homeodomain-like"/>
    <property type="match status" value="1"/>
</dbReference>
<dbReference type="KEGG" id="lvi:G7068_13845"/>
<evidence type="ECO:0000313" key="3">
    <source>
        <dbReference type="Proteomes" id="UP000502677"/>
    </source>
</evidence>
<accession>A0A6G7XIG5</accession>
<organism evidence="2 3">
    <name type="scientific">Leucobacter viscericola</name>
    <dbReference type="NCBI Taxonomy" id="2714935"/>
    <lineage>
        <taxon>Bacteria</taxon>
        <taxon>Bacillati</taxon>
        <taxon>Actinomycetota</taxon>
        <taxon>Actinomycetes</taxon>
        <taxon>Micrococcales</taxon>
        <taxon>Microbacteriaceae</taxon>
        <taxon>Leucobacter</taxon>
    </lineage>
</organism>
<evidence type="ECO:0000313" key="2">
    <source>
        <dbReference type="EMBL" id="QIK64161.1"/>
    </source>
</evidence>
<name>A0A6G7XIG5_9MICO</name>
<reference evidence="2 3" key="1">
    <citation type="submission" date="2020-03" db="EMBL/GenBank/DDBJ databases">
        <title>Leucobacter sp. nov., isolated from beetles.</title>
        <authorList>
            <person name="Hyun D.-W."/>
            <person name="Bae J.-W."/>
        </authorList>
    </citation>
    <scope>NUCLEOTIDE SEQUENCE [LARGE SCALE GENOMIC DNA]</scope>
    <source>
        <strain evidence="2 3">HDW9C</strain>
    </source>
</reference>
<proteinExistence type="predicted"/>
<dbReference type="AlphaFoldDB" id="A0A6G7XIG5"/>
<dbReference type="InterPro" id="IPR025246">
    <property type="entry name" value="IS30-like_HTH"/>
</dbReference>
<protein>
    <submittedName>
        <fullName evidence="2">Helix-turn-helix domain-containing protein</fullName>
    </submittedName>
</protein>
<dbReference type="Proteomes" id="UP000502677">
    <property type="component" value="Chromosome"/>
</dbReference>
<dbReference type="Pfam" id="PF13936">
    <property type="entry name" value="HTH_38"/>
    <property type="match status" value="1"/>
</dbReference>
<dbReference type="EMBL" id="CP049863">
    <property type="protein sequence ID" value="QIK64161.1"/>
    <property type="molecule type" value="Genomic_DNA"/>
</dbReference>
<evidence type="ECO:0000259" key="1">
    <source>
        <dbReference type="Pfam" id="PF13936"/>
    </source>
</evidence>
<gene>
    <name evidence="2" type="ORF">G7068_13845</name>
</gene>
<keyword evidence="3" id="KW-1185">Reference proteome</keyword>
<sequence length="159" mass="17355">MHELHAEDLSLSAIARELGVAKSTVSRWAKEDNLSFDRSQTADAVAAKSIDLAAGRQRLAEKMLAASEAMLDRIDDPYLVYNFGGKDNDYKEHELESAPVEVRRNVITTAAITFDKLSRIVERDPDVSGAQSVVQSLEAGILAAADILRAPETEITEEA</sequence>
<feature type="domain" description="Transposase IS30-like HTH" evidence="1">
    <location>
        <begin position="3"/>
        <end position="27"/>
    </location>
</feature>